<sequence>MSDSLDNRSKLKKYIDQLTDEDQQWFEVLAQYLIQKGWTADFPVSQFLAILQANQLHFSDENKPRRFLDDLEKNGIIEIKRGKARRPNRVTLKFYMYRGPSLEGCVPLDSPLYIKRSTDSICESYLEQSMKPGKTAAFLKIKAAKHTGKTSLLIRLQNHAKNKGWSVGYVDLESSQFSQNNQQLFDQVDSFLDRFREIVYQAYQIEGSSRSNLLDRLTSGVRCTSYLEQQVFTTSKKPQLLLIDGIDQIYGKEVQDEFLWLLRTWYEEKMKNLPGKTVKWPSIVIAYSTEPYSQSNFRESPLQNVGTSIDLDDFIADHLLGLSEIYGLEWCEGVENANKLMNLLAGHPYLVNLALYDMAIHNINIDDFQTQATLPPYKPFNNHLRRYLDILNNNEDLKQCFIKIIKGETIQFNDLIPENLAKLGLIKFQSGKPKVRCELYNIYFKNYLGL</sequence>
<keyword evidence="2" id="KW-1185">Reference proteome</keyword>
<dbReference type="Proteomes" id="UP000184550">
    <property type="component" value="Unassembled WGS sequence"/>
</dbReference>
<evidence type="ECO:0000313" key="1">
    <source>
        <dbReference type="EMBL" id="VXD11462.1"/>
    </source>
</evidence>
<dbReference type="Gene3D" id="3.40.50.300">
    <property type="entry name" value="P-loop containing nucleotide triphosphate hydrolases"/>
    <property type="match status" value="1"/>
</dbReference>
<dbReference type="InterPro" id="IPR027417">
    <property type="entry name" value="P-loop_NTPase"/>
</dbReference>
<comment type="caution">
    <text evidence="1">The sequence shown here is derived from an EMBL/GenBank/DDBJ whole genome shotgun (WGS) entry which is preliminary data.</text>
</comment>
<organism evidence="1 2">
    <name type="scientific">Planktothrix serta PCC 8927</name>
    <dbReference type="NCBI Taxonomy" id="671068"/>
    <lineage>
        <taxon>Bacteria</taxon>
        <taxon>Bacillati</taxon>
        <taxon>Cyanobacteriota</taxon>
        <taxon>Cyanophyceae</taxon>
        <taxon>Oscillatoriophycideae</taxon>
        <taxon>Oscillatoriales</taxon>
        <taxon>Microcoleaceae</taxon>
        <taxon>Planktothrix</taxon>
    </lineage>
</organism>
<dbReference type="EMBL" id="CZCU02000046">
    <property type="protein sequence ID" value="VXD11462.1"/>
    <property type="molecule type" value="Genomic_DNA"/>
</dbReference>
<dbReference type="OrthoDB" id="442423at2"/>
<dbReference type="RefSeq" id="WP_083617597.1">
    <property type="nucleotide sequence ID" value="NZ_LR734832.1"/>
</dbReference>
<evidence type="ECO:0000313" key="2">
    <source>
        <dbReference type="Proteomes" id="UP000184550"/>
    </source>
</evidence>
<dbReference type="AlphaFoldDB" id="A0A7Z9DXL8"/>
<reference evidence="1" key="1">
    <citation type="submission" date="2019-10" db="EMBL/GenBank/DDBJ databases">
        <authorList>
            <consortium name="Genoscope - CEA"/>
            <person name="William W."/>
        </authorList>
    </citation>
    <scope>NUCLEOTIDE SEQUENCE [LARGE SCALE GENOMIC DNA]</scope>
    <source>
        <strain evidence="1">BBR_PRJEB10992</strain>
    </source>
</reference>
<dbReference type="Pfam" id="PF14516">
    <property type="entry name" value="AAA_35"/>
    <property type="match status" value="1"/>
</dbReference>
<dbReference type="SUPFAM" id="SSF52540">
    <property type="entry name" value="P-loop containing nucleoside triphosphate hydrolases"/>
    <property type="match status" value="1"/>
</dbReference>
<accession>A0A7Z9DXL8</accession>
<protein>
    <submittedName>
        <fullName evidence="1">Uncharacterized protein</fullName>
    </submittedName>
</protein>
<proteinExistence type="predicted"/>
<name>A0A7Z9DXL8_9CYAN</name>
<gene>
    <name evidence="1" type="ORF">PL8927_140152</name>
</gene>